<dbReference type="Proteomes" id="UP001221142">
    <property type="component" value="Unassembled WGS sequence"/>
</dbReference>
<keyword evidence="3" id="KW-1185">Reference proteome</keyword>
<organism evidence="2 3">
    <name type="scientific">Roridomyces roridus</name>
    <dbReference type="NCBI Taxonomy" id="1738132"/>
    <lineage>
        <taxon>Eukaryota</taxon>
        <taxon>Fungi</taxon>
        <taxon>Dikarya</taxon>
        <taxon>Basidiomycota</taxon>
        <taxon>Agaricomycotina</taxon>
        <taxon>Agaricomycetes</taxon>
        <taxon>Agaricomycetidae</taxon>
        <taxon>Agaricales</taxon>
        <taxon>Marasmiineae</taxon>
        <taxon>Mycenaceae</taxon>
        <taxon>Roridomyces</taxon>
    </lineage>
</organism>
<keyword evidence="1" id="KW-0732">Signal</keyword>
<sequence length="144" mass="16081">MFTFLRLLGLSSVFLLVHVPPGLNKITEFGEDKPGVSEEGGFEAMSGRCETVIVVRVRAVPSGAVSSVRSHIVFSQRYQSLRYLQEPEAHRASNAELLSCGITSLFLADDDENKTNEAEMNKHSDVQIVDDWVTHDWDVFKRGI</sequence>
<gene>
    <name evidence="2" type="ORF">FB45DRAFT_874724</name>
</gene>
<proteinExistence type="predicted"/>
<evidence type="ECO:0000256" key="1">
    <source>
        <dbReference type="SAM" id="SignalP"/>
    </source>
</evidence>
<protein>
    <submittedName>
        <fullName evidence="2">Uncharacterized protein</fullName>
    </submittedName>
</protein>
<feature type="signal peptide" evidence="1">
    <location>
        <begin position="1"/>
        <end position="24"/>
    </location>
</feature>
<evidence type="ECO:0000313" key="2">
    <source>
        <dbReference type="EMBL" id="KAJ7613201.1"/>
    </source>
</evidence>
<feature type="chain" id="PRO_5042156721" evidence="1">
    <location>
        <begin position="25"/>
        <end position="144"/>
    </location>
</feature>
<dbReference type="AlphaFoldDB" id="A0AAD7B7U6"/>
<reference evidence="2" key="1">
    <citation type="submission" date="2023-03" db="EMBL/GenBank/DDBJ databases">
        <title>Massive genome expansion in bonnet fungi (Mycena s.s.) driven by repeated elements and novel gene families across ecological guilds.</title>
        <authorList>
            <consortium name="Lawrence Berkeley National Laboratory"/>
            <person name="Harder C.B."/>
            <person name="Miyauchi S."/>
            <person name="Viragh M."/>
            <person name="Kuo A."/>
            <person name="Thoen E."/>
            <person name="Andreopoulos B."/>
            <person name="Lu D."/>
            <person name="Skrede I."/>
            <person name="Drula E."/>
            <person name="Henrissat B."/>
            <person name="Morin E."/>
            <person name="Kohler A."/>
            <person name="Barry K."/>
            <person name="LaButti K."/>
            <person name="Morin E."/>
            <person name="Salamov A."/>
            <person name="Lipzen A."/>
            <person name="Mereny Z."/>
            <person name="Hegedus B."/>
            <person name="Baldrian P."/>
            <person name="Stursova M."/>
            <person name="Weitz H."/>
            <person name="Taylor A."/>
            <person name="Grigoriev I.V."/>
            <person name="Nagy L.G."/>
            <person name="Martin F."/>
            <person name="Kauserud H."/>
        </authorList>
    </citation>
    <scope>NUCLEOTIDE SEQUENCE</scope>
    <source>
        <strain evidence="2">9284</strain>
    </source>
</reference>
<accession>A0AAD7B7U6</accession>
<evidence type="ECO:0000313" key="3">
    <source>
        <dbReference type="Proteomes" id="UP001221142"/>
    </source>
</evidence>
<comment type="caution">
    <text evidence="2">The sequence shown here is derived from an EMBL/GenBank/DDBJ whole genome shotgun (WGS) entry which is preliminary data.</text>
</comment>
<dbReference type="EMBL" id="JARKIF010000029">
    <property type="protein sequence ID" value="KAJ7613201.1"/>
    <property type="molecule type" value="Genomic_DNA"/>
</dbReference>
<name>A0AAD7B7U6_9AGAR</name>